<sequence length="378" mass="42510">MDGSNSWCLIESDPGVFTELIRGFGCVGAQVEELLVLDYLDDPVYLEERLSPVHGLIFLYRWRPTDHTPSTGTVVLNTVDMELFFAKQTINNACATQAILSVLLNCRHSDIELGETLNGFREFVQTFSPVDKGLTLGESTIIKEIHNAFARTQMFAVDPVEAKEGDDVFHFVAYIPFMGRIYELDGLREGPVDLGVNITEDQNWLIPVKTALQSRISSFPEQEIRFNLMAIVTDRKMAYERKISQCEQRKDAAALKMEAVLMGEMVESSEAGALSSDPEQLQAIIETAEEEIEKLQTYITEEEAKTIRYQIENIRRKHNYLPVILELLKLLGKKKMLVPLAEKAKEKAIERRKSSQSSMKGKSKGKVAVASGGDIKKI</sequence>
<dbReference type="GO" id="GO:0016579">
    <property type="term" value="P:protein deubiquitination"/>
    <property type="evidence" value="ECO:0007669"/>
    <property type="project" value="InterPro"/>
</dbReference>
<feature type="site" description="Transition state stabilizer" evidence="9">
    <location>
        <position position="88"/>
    </location>
</feature>
<gene>
    <name evidence="13" type="ORF">LOD99_5012</name>
</gene>
<evidence type="ECO:0000256" key="1">
    <source>
        <dbReference type="ARBA" id="ARBA00000707"/>
    </source>
</evidence>
<dbReference type="PROSITE" id="PS52049">
    <property type="entry name" value="ULD"/>
    <property type="match status" value="1"/>
</dbReference>
<feature type="region of interest" description="Disordered" evidence="11">
    <location>
        <begin position="346"/>
        <end position="378"/>
    </location>
</feature>
<accession>A0AAV7JSP3</accession>
<dbReference type="Gene3D" id="1.20.58.860">
    <property type="match status" value="1"/>
</dbReference>
<dbReference type="Pfam" id="PF01088">
    <property type="entry name" value="Peptidase_C12"/>
    <property type="match status" value="1"/>
</dbReference>
<keyword evidence="4 9" id="KW-0833">Ubl conjugation pathway</keyword>
<keyword evidence="5 9" id="KW-0378">Hydrolase</keyword>
<dbReference type="Gene3D" id="3.40.532.10">
    <property type="entry name" value="Peptidase C12, ubiquitin carboxyl-terminal hydrolase"/>
    <property type="match status" value="1"/>
</dbReference>
<keyword evidence="14" id="KW-1185">Reference proteome</keyword>
<feature type="compositionally biased region" description="Low complexity" evidence="11">
    <location>
        <begin position="355"/>
        <end position="378"/>
    </location>
</feature>
<evidence type="ECO:0000256" key="9">
    <source>
        <dbReference type="PROSITE-ProRule" id="PRU01393"/>
    </source>
</evidence>
<dbReference type="AlphaFoldDB" id="A0AAV7JSP3"/>
<protein>
    <recommendedName>
        <fullName evidence="10">Ubiquitin carboxyl-terminal hydrolase</fullName>
        <ecNumber evidence="10">3.4.19.12</ecNumber>
    </recommendedName>
</protein>
<dbReference type="PANTHER" id="PTHR10589:SF16">
    <property type="entry name" value="UBIQUITIN CARBOXYL-TERMINAL HYDROLASE ISOZYME L5"/>
    <property type="match status" value="1"/>
</dbReference>
<evidence type="ECO:0000313" key="13">
    <source>
        <dbReference type="EMBL" id="KAI6651765.1"/>
    </source>
</evidence>
<evidence type="ECO:0000313" key="14">
    <source>
        <dbReference type="Proteomes" id="UP001165289"/>
    </source>
</evidence>
<evidence type="ECO:0000256" key="10">
    <source>
        <dbReference type="RuleBase" id="RU361215"/>
    </source>
</evidence>
<dbReference type="Proteomes" id="UP001165289">
    <property type="component" value="Unassembled WGS sequence"/>
</dbReference>
<evidence type="ECO:0000256" key="2">
    <source>
        <dbReference type="ARBA" id="ARBA00009326"/>
    </source>
</evidence>
<dbReference type="SUPFAM" id="SSF54001">
    <property type="entry name" value="Cysteine proteinases"/>
    <property type="match status" value="1"/>
</dbReference>
<feature type="domain" description="UCH catalytic" evidence="12">
    <location>
        <begin position="6"/>
        <end position="233"/>
    </location>
</feature>
<dbReference type="PROSITE" id="PS52048">
    <property type="entry name" value="UCH_DOMAIN"/>
    <property type="match status" value="1"/>
</dbReference>
<dbReference type="InterPro" id="IPR038765">
    <property type="entry name" value="Papain-like_cys_pep_sf"/>
</dbReference>
<feature type="site" description="Important for enzyme activity" evidence="8 9">
    <location>
        <position position="185"/>
    </location>
</feature>
<dbReference type="PRINTS" id="PR00707">
    <property type="entry name" value="UBCTHYDRLASE"/>
</dbReference>
<feature type="active site" description="Proton donor" evidence="7 9">
    <location>
        <position position="170"/>
    </location>
</feature>
<evidence type="ECO:0000256" key="3">
    <source>
        <dbReference type="ARBA" id="ARBA00022670"/>
    </source>
</evidence>
<comment type="similarity">
    <text evidence="2 9 10">Belongs to the peptidase C12 family.</text>
</comment>
<dbReference type="InterPro" id="IPR001578">
    <property type="entry name" value="Peptidase_C12_UCH"/>
</dbReference>
<evidence type="ECO:0000259" key="12">
    <source>
        <dbReference type="PROSITE" id="PS52048"/>
    </source>
</evidence>
<dbReference type="CDD" id="cd09617">
    <property type="entry name" value="Peptidase_C12_UCH37_BAP1"/>
    <property type="match status" value="1"/>
</dbReference>
<keyword evidence="3 9" id="KW-0645">Protease</keyword>
<dbReference type="EMBL" id="JAKMXF010000302">
    <property type="protein sequence ID" value="KAI6651765.1"/>
    <property type="molecule type" value="Genomic_DNA"/>
</dbReference>
<dbReference type="EC" id="3.4.19.12" evidence="10"/>
<proteinExistence type="inferred from homology"/>
<feature type="active site" description="Nucleophile" evidence="7 9">
    <location>
        <position position="94"/>
    </location>
</feature>
<keyword evidence="6 9" id="KW-0788">Thiol protease</keyword>
<dbReference type="PIRSF" id="PIRSF038120">
    <property type="entry name" value="Ubiquitinyl_hydrolase_UCH37"/>
    <property type="match status" value="1"/>
</dbReference>
<dbReference type="Pfam" id="PF18031">
    <property type="entry name" value="UCH_C"/>
    <property type="match status" value="1"/>
</dbReference>
<dbReference type="InterPro" id="IPR041507">
    <property type="entry name" value="UCH_C"/>
</dbReference>
<comment type="catalytic activity">
    <reaction evidence="1 9 10">
        <text>Thiol-dependent hydrolysis of ester, thioester, amide, peptide and isopeptide bonds formed by the C-terminal Gly of ubiquitin (a 76-residue protein attached to proteins as an intracellular targeting signal).</text>
        <dbReference type="EC" id="3.4.19.12"/>
    </reaction>
</comment>
<evidence type="ECO:0000256" key="4">
    <source>
        <dbReference type="ARBA" id="ARBA00022786"/>
    </source>
</evidence>
<reference evidence="13 14" key="1">
    <citation type="journal article" date="2023" name="BMC Biol.">
        <title>The compact genome of the sponge Oopsacas minuta (Hexactinellida) is lacking key metazoan core genes.</title>
        <authorList>
            <person name="Santini S."/>
            <person name="Schenkelaars Q."/>
            <person name="Jourda C."/>
            <person name="Duchesne M."/>
            <person name="Belahbib H."/>
            <person name="Rocher C."/>
            <person name="Selva M."/>
            <person name="Riesgo A."/>
            <person name="Vervoort M."/>
            <person name="Leys S.P."/>
            <person name="Kodjabachian L."/>
            <person name="Le Bivic A."/>
            <person name="Borchiellini C."/>
            <person name="Claverie J.M."/>
            <person name="Renard E."/>
        </authorList>
    </citation>
    <scope>NUCLEOTIDE SEQUENCE [LARGE SCALE GENOMIC DNA]</scope>
    <source>
        <strain evidence="13">SPO-2</strain>
    </source>
</reference>
<evidence type="ECO:0000256" key="6">
    <source>
        <dbReference type="ARBA" id="ARBA00022807"/>
    </source>
</evidence>
<evidence type="ECO:0000256" key="7">
    <source>
        <dbReference type="PIRSR" id="PIRSR038120-1"/>
    </source>
</evidence>
<dbReference type="InterPro" id="IPR036959">
    <property type="entry name" value="Peptidase_C12_UCH_sf"/>
</dbReference>
<dbReference type="GO" id="GO:0005737">
    <property type="term" value="C:cytoplasm"/>
    <property type="evidence" value="ECO:0007669"/>
    <property type="project" value="TreeGrafter"/>
</dbReference>
<dbReference type="GO" id="GO:0004843">
    <property type="term" value="F:cysteine-type deubiquitinase activity"/>
    <property type="evidence" value="ECO:0007669"/>
    <property type="project" value="UniProtKB-UniRule"/>
</dbReference>
<dbReference type="GO" id="GO:0006511">
    <property type="term" value="P:ubiquitin-dependent protein catabolic process"/>
    <property type="evidence" value="ECO:0007669"/>
    <property type="project" value="UniProtKB-UniRule"/>
</dbReference>
<dbReference type="PANTHER" id="PTHR10589">
    <property type="entry name" value="UBIQUITIN CARBOXYL-TERMINAL HYDROLASE"/>
    <property type="match status" value="1"/>
</dbReference>
<name>A0AAV7JSP3_9METZ</name>
<evidence type="ECO:0000256" key="8">
    <source>
        <dbReference type="PIRSR" id="PIRSR038120-2"/>
    </source>
</evidence>
<organism evidence="13 14">
    <name type="scientific">Oopsacas minuta</name>
    <dbReference type="NCBI Taxonomy" id="111878"/>
    <lineage>
        <taxon>Eukaryota</taxon>
        <taxon>Metazoa</taxon>
        <taxon>Porifera</taxon>
        <taxon>Hexactinellida</taxon>
        <taxon>Hexasterophora</taxon>
        <taxon>Lyssacinosida</taxon>
        <taxon>Leucopsacidae</taxon>
        <taxon>Oopsacas</taxon>
    </lineage>
</organism>
<evidence type="ECO:0000256" key="5">
    <source>
        <dbReference type="ARBA" id="ARBA00022801"/>
    </source>
</evidence>
<comment type="caution">
    <text evidence="13">The sequence shown here is derived from an EMBL/GenBank/DDBJ whole genome shotgun (WGS) entry which is preliminary data.</text>
</comment>
<evidence type="ECO:0000256" key="11">
    <source>
        <dbReference type="SAM" id="MobiDB-lite"/>
    </source>
</evidence>
<dbReference type="InterPro" id="IPR017390">
    <property type="entry name" value="Ubiquitinyl_hydrolase_UCH37"/>
</dbReference>